<dbReference type="CDD" id="cd09641">
    <property type="entry name" value="Cas3''_I"/>
    <property type="match status" value="1"/>
</dbReference>
<reference evidence="13 14" key="1">
    <citation type="submission" date="2014-12" db="EMBL/GenBank/DDBJ databases">
        <title>Comparative genomics of the lactic acid bacteria isolated from the honey bee gut.</title>
        <authorList>
            <person name="Ellegaard K.M."/>
            <person name="Tamarit D."/>
            <person name="Javelind E."/>
            <person name="Olofsson T."/>
            <person name="Andersson S.G."/>
            <person name="Vasquez A."/>
        </authorList>
    </citation>
    <scope>NUCLEOTIDE SEQUENCE [LARGE SCALE GENOMIC DNA]</scope>
    <source>
        <strain evidence="13 14">Bin7</strain>
    </source>
</reference>
<gene>
    <name evidence="13" type="primary">cas3</name>
    <name evidence="13" type="ORF">JF70_13680</name>
</gene>
<dbReference type="Gene3D" id="1.10.3210.30">
    <property type="match status" value="1"/>
</dbReference>
<evidence type="ECO:0000259" key="11">
    <source>
        <dbReference type="PROSITE" id="PS51192"/>
    </source>
</evidence>
<evidence type="ECO:0000256" key="7">
    <source>
        <dbReference type="ARBA" id="ARBA00022806"/>
    </source>
</evidence>
<keyword evidence="9" id="KW-0051">Antiviral defense</keyword>
<dbReference type="Pfam" id="PF22590">
    <property type="entry name" value="Cas3-like_C_2"/>
    <property type="match status" value="1"/>
</dbReference>
<organism evidence="13 14">
    <name type="scientific">Bifidobacterium mellis</name>
    <dbReference type="NCBI Taxonomy" id="1293823"/>
    <lineage>
        <taxon>Bacteria</taxon>
        <taxon>Bacillati</taxon>
        <taxon>Actinomycetota</taxon>
        <taxon>Actinomycetes</taxon>
        <taxon>Bifidobacteriales</taxon>
        <taxon>Bifidobacteriaceae</taxon>
        <taxon>Bifidobacterium</taxon>
    </lineage>
</organism>
<comment type="similarity">
    <text evidence="1">In the N-terminal section; belongs to the CRISPR-associated nuclease Cas3-HD family.</text>
</comment>
<sequence length="1055" mass="117603">MSGAIPTDLGLNAKVMALWGKTNLLNEDDWLQVFAHLSDSAAVARYLWRDWVPRGTREIIIRDVGDPELARKVCMFITGVHDIGKATPVFQSKPLTHAPGMQDLSLRWKPRQAGLRFPDVPITDTNYPTHPIAGQRILESYLTQVRNWSKSVAESYACVVGGHHGQPPTRQALCKSDMDVRMGTAQGYEDWAEVQRQLIEFVAKQCELSDDDFARLSRRRLNIYAESVLEGLVIMADWIASNSDDALFPLVPLNPKSYDEQTWDRMNSVRTRAGLKARQERGWRNLDLPPKWQPIHEQISIGERFASRFDLPAGANPRPVQEQAAHLAETTKDPGIMVIEAPMGEGKTEAALACAEILAERTGRGGVCVALPTMATTDAMFSRCKSWIDRLPQPEGRSEKSTSLRHGKAALNREFMSMATSAEGSATSSVFDEDVLQGSGAKKAVYPEAVVNDWLRGRKKGVLANFLICTIDQVLMAALQMKHVSLRQLALANKVVIIDECHAYDTYMREYLKRTLEWLGGFHNPVILLSATLPASLRRELVDAYIKGYASVLGGSSNHAEQSPQVAPRCFASMEAFADRYSKQRNDKASDSSQPGDRQPFNEGKDPDDLHAYPLITYTSGTTCRTSSVRPSGRAVDIDCHVIDDDLEHLSDLLQERLAEGGCAAVICDTVDRAQQTAAALTNVFGPDQVRLTHSRFIDRDRMDNERELRERLGPDATLANGGRPHRLIVVGTQVLEQSLDIDFDLMVTDIAPVDLLLQRMGRLHRHRRGQGGRNRPAGLRKAFCYLRGIASWNADGPEFPDYIDRVYPPASLLEALAVLGLQGDSAHRLLQLPDDIAPLVRTAYDSDAVAQLIPKAWQERYRLDVHKRAQKDAEEIDKAQVYLMKDSARLLHQSHTLVDLFTGTVDSRSEAKARQVVRDTHDSVEVVLLRRCGDEYALLPWIGSDTVPCGAPVPTKTEPENRLAQVVLRCSVNLPDRICHDIDALINELELRASDCVDAWHQSPWLDGCLPLVLEEEKSDSGRRRFVTTVHGYLIGYTREDGLTCVKADEDEKS</sequence>
<comment type="similarity">
    <text evidence="2">In the central section; belongs to the CRISPR-associated helicase Cas3 family.</text>
</comment>
<dbReference type="InterPro" id="IPR006483">
    <property type="entry name" value="CRISPR-assoc_Cas3_HD"/>
</dbReference>
<dbReference type="Pfam" id="PF18019">
    <property type="entry name" value="Cas3_HD"/>
    <property type="match status" value="1"/>
</dbReference>
<dbReference type="GO" id="GO:0003724">
    <property type="term" value="F:RNA helicase activity"/>
    <property type="evidence" value="ECO:0007669"/>
    <property type="project" value="TreeGrafter"/>
</dbReference>
<keyword evidence="14" id="KW-1185">Reference proteome</keyword>
<accession>A0A0F4KXD6</accession>
<comment type="caution">
    <text evidence="13">The sequence shown here is derived from an EMBL/GenBank/DDBJ whole genome shotgun (WGS) entry which is preliminary data.</text>
</comment>
<dbReference type="InterPro" id="IPR006474">
    <property type="entry name" value="Helicase_Cas3_CRISPR-ass_core"/>
</dbReference>
<evidence type="ECO:0000256" key="10">
    <source>
        <dbReference type="SAM" id="MobiDB-lite"/>
    </source>
</evidence>
<dbReference type="InterPro" id="IPR027417">
    <property type="entry name" value="P-loop_NTPase"/>
</dbReference>
<evidence type="ECO:0000259" key="12">
    <source>
        <dbReference type="PROSITE" id="PS51643"/>
    </source>
</evidence>
<dbReference type="InterPro" id="IPR038257">
    <property type="entry name" value="CRISPR-assoc_Cas3_HD_sf"/>
</dbReference>
<dbReference type="SMART" id="SM00487">
    <property type="entry name" value="DEXDc"/>
    <property type="match status" value="1"/>
</dbReference>
<dbReference type="EMBL" id="JWMF01000007">
    <property type="protein sequence ID" value="KJY50664.1"/>
    <property type="molecule type" value="Genomic_DNA"/>
</dbReference>
<evidence type="ECO:0000313" key="13">
    <source>
        <dbReference type="EMBL" id="KJY50664.1"/>
    </source>
</evidence>
<dbReference type="InterPro" id="IPR041372">
    <property type="entry name" value="Cas3_C"/>
</dbReference>
<evidence type="ECO:0000313" key="14">
    <source>
        <dbReference type="Proteomes" id="UP000033567"/>
    </source>
</evidence>
<evidence type="ECO:0000256" key="5">
    <source>
        <dbReference type="ARBA" id="ARBA00022741"/>
    </source>
</evidence>
<keyword evidence="4" id="KW-0479">Metal-binding</keyword>
<dbReference type="CDD" id="cd17930">
    <property type="entry name" value="DEXHc_cas3"/>
    <property type="match status" value="1"/>
</dbReference>
<dbReference type="InterPro" id="IPR014001">
    <property type="entry name" value="Helicase_ATP-bd"/>
</dbReference>
<dbReference type="PROSITE" id="PS51192">
    <property type="entry name" value="HELICASE_ATP_BIND_1"/>
    <property type="match status" value="1"/>
</dbReference>
<feature type="domain" description="Helicase ATP-binding" evidence="11">
    <location>
        <begin position="328"/>
        <end position="551"/>
    </location>
</feature>
<dbReference type="AlphaFoldDB" id="A0A0F4KXD6"/>
<dbReference type="InterPro" id="IPR054712">
    <property type="entry name" value="Cas3-like_dom"/>
</dbReference>
<dbReference type="PATRIC" id="fig|1684.5.peg.1432"/>
<proteinExistence type="inferred from homology"/>
<dbReference type="PANTHER" id="PTHR47963">
    <property type="entry name" value="DEAD-BOX ATP-DEPENDENT RNA HELICASE 47, MITOCHONDRIAL"/>
    <property type="match status" value="1"/>
</dbReference>
<name>A0A0F4KXD6_9BIFI</name>
<protein>
    <submittedName>
        <fullName evidence="13">CRISPR-associated helicase Cas3</fullName>
    </submittedName>
</protein>
<keyword evidence="8" id="KW-0067">ATP-binding</keyword>
<dbReference type="GO" id="GO:0051607">
    <property type="term" value="P:defense response to virus"/>
    <property type="evidence" value="ECO:0007669"/>
    <property type="project" value="UniProtKB-KW"/>
</dbReference>
<feature type="region of interest" description="Disordered" evidence="10">
    <location>
        <begin position="582"/>
        <end position="612"/>
    </location>
</feature>
<dbReference type="NCBIfam" id="TIGR01587">
    <property type="entry name" value="cas3_core"/>
    <property type="match status" value="1"/>
</dbReference>
<dbReference type="PANTHER" id="PTHR47963:SF9">
    <property type="entry name" value="CRISPR-ASSOCIATED ENDONUCLEASE_HELICASE CAS3"/>
    <property type="match status" value="1"/>
</dbReference>
<dbReference type="RefSeq" id="WP_045935767.1">
    <property type="nucleotide sequence ID" value="NZ_KQ033885.1"/>
</dbReference>
<dbReference type="GO" id="GO:0003723">
    <property type="term" value="F:RNA binding"/>
    <property type="evidence" value="ECO:0007669"/>
    <property type="project" value="TreeGrafter"/>
</dbReference>
<dbReference type="Pfam" id="PF18395">
    <property type="entry name" value="Cas3_C"/>
    <property type="match status" value="1"/>
</dbReference>
<dbReference type="NCBIfam" id="TIGR01596">
    <property type="entry name" value="cas3_HD"/>
    <property type="match status" value="1"/>
</dbReference>
<evidence type="ECO:0000256" key="3">
    <source>
        <dbReference type="ARBA" id="ARBA00022722"/>
    </source>
</evidence>
<dbReference type="InterPro" id="IPR050547">
    <property type="entry name" value="DEAD_box_RNA_helicases"/>
</dbReference>
<keyword evidence="3" id="KW-0540">Nuclease</keyword>
<evidence type="ECO:0000256" key="2">
    <source>
        <dbReference type="ARBA" id="ARBA00009046"/>
    </source>
</evidence>
<evidence type="ECO:0000256" key="9">
    <source>
        <dbReference type="ARBA" id="ARBA00023118"/>
    </source>
</evidence>
<evidence type="ECO:0000256" key="6">
    <source>
        <dbReference type="ARBA" id="ARBA00022801"/>
    </source>
</evidence>
<keyword evidence="5" id="KW-0547">Nucleotide-binding</keyword>
<dbReference type="GO" id="GO:0004518">
    <property type="term" value="F:nuclease activity"/>
    <property type="evidence" value="ECO:0007669"/>
    <property type="project" value="UniProtKB-KW"/>
</dbReference>
<keyword evidence="6" id="KW-0378">Hydrolase</keyword>
<dbReference type="SUPFAM" id="SSF52540">
    <property type="entry name" value="P-loop containing nucleoside triphosphate hydrolases"/>
    <property type="match status" value="1"/>
</dbReference>
<evidence type="ECO:0000256" key="1">
    <source>
        <dbReference type="ARBA" id="ARBA00006847"/>
    </source>
</evidence>
<dbReference type="Gene3D" id="3.40.50.300">
    <property type="entry name" value="P-loop containing nucleotide triphosphate hydrolases"/>
    <property type="match status" value="2"/>
</dbReference>
<feature type="domain" description="HD Cas3-type" evidence="12">
    <location>
        <begin position="26"/>
        <end position="239"/>
    </location>
</feature>
<dbReference type="PROSITE" id="PS51643">
    <property type="entry name" value="HD_CAS3"/>
    <property type="match status" value="1"/>
</dbReference>
<evidence type="ECO:0000256" key="4">
    <source>
        <dbReference type="ARBA" id="ARBA00022723"/>
    </source>
</evidence>
<evidence type="ECO:0000256" key="8">
    <source>
        <dbReference type="ARBA" id="ARBA00022840"/>
    </source>
</evidence>
<dbReference type="GO" id="GO:0016787">
    <property type="term" value="F:hydrolase activity"/>
    <property type="evidence" value="ECO:0007669"/>
    <property type="project" value="UniProtKB-KW"/>
</dbReference>
<dbReference type="GO" id="GO:0005524">
    <property type="term" value="F:ATP binding"/>
    <property type="evidence" value="ECO:0007669"/>
    <property type="project" value="UniProtKB-KW"/>
</dbReference>
<dbReference type="Proteomes" id="UP000033567">
    <property type="component" value="Unassembled WGS sequence"/>
</dbReference>
<dbReference type="GO" id="GO:0046872">
    <property type="term" value="F:metal ion binding"/>
    <property type="evidence" value="ECO:0007669"/>
    <property type="project" value="UniProtKB-KW"/>
</dbReference>
<keyword evidence="7" id="KW-0347">Helicase</keyword>